<comment type="caution">
    <text evidence="5">The sequence shown here is derived from an EMBL/GenBank/DDBJ whole genome shotgun (WGS) entry which is preliminary data.</text>
</comment>
<dbReference type="Proteomes" id="UP000266196">
    <property type="component" value="Unassembled WGS sequence"/>
</dbReference>
<dbReference type="EMBL" id="QUTE01018512">
    <property type="protein sequence ID" value="RHY89453.1"/>
    <property type="molecule type" value="Genomic_DNA"/>
</dbReference>
<dbReference type="PANTHER" id="PTHR10350">
    <property type="entry name" value="NUCLEAR PORE COMPLEX PROTEIN NUP155"/>
    <property type="match status" value="1"/>
</dbReference>
<evidence type="ECO:0000259" key="4">
    <source>
        <dbReference type="Pfam" id="PF03177"/>
    </source>
</evidence>
<dbReference type="GO" id="GO:0006606">
    <property type="term" value="P:protein import into nucleus"/>
    <property type="evidence" value="ECO:0007669"/>
    <property type="project" value="TreeGrafter"/>
</dbReference>
<name>A0A397EHF6_APHAT</name>
<evidence type="ECO:0000256" key="1">
    <source>
        <dbReference type="ARBA" id="ARBA00004123"/>
    </source>
</evidence>
<evidence type="ECO:0000313" key="5">
    <source>
        <dbReference type="EMBL" id="RHY89453.1"/>
    </source>
</evidence>
<evidence type="ECO:0000256" key="3">
    <source>
        <dbReference type="ARBA" id="ARBA00023242"/>
    </source>
</evidence>
<evidence type="ECO:0000256" key="2">
    <source>
        <dbReference type="ARBA" id="ARBA00022448"/>
    </source>
</evidence>
<evidence type="ECO:0000313" key="6">
    <source>
        <dbReference type="Proteomes" id="UP000266196"/>
    </source>
</evidence>
<dbReference type="GO" id="GO:0006405">
    <property type="term" value="P:RNA export from nucleus"/>
    <property type="evidence" value="ECO:0007669"/>
    <property type="project" value="TreeGrafter"/>
</dbReference>
<dbReference type="InterPro" id="IPR007187">
    <property type="entry name" value="Nucleoporin_Nup133/Nup155_C"/>
</dbReference>
<comment type="subcellular location">
    <subcellularLocation>
        <location evidence="1">Nucleus</location>
    </subcellularLocation>
</comment>
<dbReference type="AlphaFoldDB" id="A0A397EHF6"/>
<feature type="domain" description="Nucleoporin Nup133/Nup155-like C-terminal" evidence="4">
    <location>
        <begin position="124"/>
        <end position="235"/>
    </location>
</feature>
<accession>A0A397EHF6</accession>
<dbReference type="InterPro" id="IPR004870">
    <property type="entry name" value="Nucleoporin_Nup155"/>
</dbReference>
<dbReference type="GO" id="GO:0036228">
    <property type="term" value="P:protein localization to nuclear inner membrane"/>
    <property type="evidence" value="ECO:0007669"/>
    <property type="project" value="TreeGrafter"/>
</dbReference>
<dbReference type="Pfam" id="PF03177">
    <property type="entry name" value="Nucleoporin_C"/>
    <property type="match status" value="1"/>
</dbReference>
<dbReference type="GO" id="GO:0044611">
    <property type="term" value="C:nuclear pore inner ring"/>
    <property type="evidence" value="ECO:0007669"/>
    <property type="project" value="TreeGrafter"/>
</dbReference>
<dbReference type="GO" id="GO:0000972">
    <property type="term" value="P:transcription-dependent tethering of RNA polymerase II gene DNA at nuclear periphery"/>
    <property type="evidence" value="ECO:0007669"/>
    <property type="project" value="TreeGrafter"/>
</dbReference>
<proteinExistence type="predicted"/>
<gene>
    <name evidence="5" type="ORF">DYB31_015488</name>
</gene>
<organism evidence="5 6">
    <name type="scientific">Aphanomyces astaci</name>
    <name type="common">Crayfish plague agent</name>
    <dbReference type="NCBI Taxonomy" id="112090"/>
    <lineage>
        <taxon>Eukaryota</taxon>
        <taxon>Sar</taxon>
        <taxon>Stramenopiles</taxon>
        <taxon>Oomycota</taxon>
        <taxon>Saprolegniomycetes</taxon>
        <taxon>Saprolegniales</taxon>
        <taxon>Verrucalvaceae</taxon>
        <taxon>Aphanomyces</taxon>
    </lineage>
</organism>
<reference evidence="5 6" key="1">
    <citation type="submission" date="2018-08" db="EMBL/GenBank/DDBJ databases">
        <title>Aphanomyces genome sequencing and annotation.</title>
        <authorList>
            <person name="Minardi D."/>
            <person name="Oidtmann B."/>
            <person name="Van Der Giezen M."/>
            <person name="Studholme D.J."/>
        </authorList>
    </citation>
    <scope>NUCLEOTIDE SEQUENCE [LARGE SCALE GENOMIC DNA]</scope>
    <source>
        <strain evidence="5 6">197901</strain>
    </source>
</reference>
<dbReference type="GO" id="GO:0017056">
    <property type="term" value="F:structural constituent of nuclear pore"/>
    <property type="evidence" value="ECO:0007669"/>
    <property type="project" value="InterPro"/>
</dbReference>
<sequence length="250" mass="27591">SLREENAVRAEQFSIRCLYRFTVRALEATSLLVAQPHTTTLSLALPELVTTTTGAAACKVLIQKLMADAGHSEELVHQLRDECPLLFTDTDAAECHGFQALDAAATCVTAHDQQLTKPDVAPLRRMAYSGIVQAIQYLTQNDTELPICGATSTTLWTDQEEREAAIGRILGRVLASSDTQLHLIVLTWLYDHDQKKRLVTLKGPHVEAFLQAKDPELLVSQYLVQERYVDAAHVLWTRARCVATAGASNL</sequence>
<feature type="non-terminal residue" evidence="5">
    <location>
        <position position="1"/>
    </location>
</feature>
<keyword evidence="3" id="KW-0539">Nucleus</keyword>
<protein>
    <recommendedName>
        <fullName evidence="4">Nucleoporin Nup133/Nup155-like C-terminal domain-containing protein</fullName>
    </recommendedName>
</protein>
<dbReference type="PANTHER" id="PTHR10350:SF6">
    <property type="entry name" value="NUCLEAR PORE COMPLEX PROTEIN NUP155"/>
    <property type="match status" value="1"/>
</dbReference>
<keyword evidence="2" id="KW-0813">Transport</keyword>